<protein>
    <submittedName>
        <fullName evidence="2">Uncharacterized protein</fullName>
    </submittedName>
</protein>
<accession>A0A402DS90</accession>
<gene>
    <name evidence="2" type="ORF">CBZ_20400</name>
</gene>
<dbReference type="Proteomes" id="UP000289954">
    <property type="component" value="Unassembled WGS sequence"/>
</dbReference>
<reference evidence="2 3" key="1">
    <citation type="submission" date="2019-01" db="EMBL/GenBank/DDBJ databases">
        <title>Draft genome sequence of Cellulomonas takizawaensis strain TKZ-21.</title>
        <authorList>
            <person name="Yamamura H."/>
            <person name="Hayashi T."/>
            <person name="Hamada M."/>
            <person name="Serisawa Y."/>
            <person name="Matsuyama K."/>
            <person name="Nakagawa Y."/>
            <person name="Otoguro M."/>
            <person name="Yanagida F."/>
            <person name="Hayakawa M."/>
        </authorList>
    </citation>
    <scope>NUCLEOTIDE SEQUENCE [LARGE SCALE GENOMIC DNA]</scope>
    <source>
        <strain evidence="2 3">NBRC12680</strain>
    </source>
</reference>
<evidence type="ECO:0000256" key="1">
    <source>
        <dbReference type="SAM" id="MobiDB-lite"/>
    </source>
</evidence>
<evidence type="ECO:0000313" key="2">
    <source>
        <dbReference type="EMBL" id="GCE76984.1"/>
    </source>
</evidence>
<proteinExistence type="predicted"/>
<organism evidence="2 3">
    <name type="scientific">Cellulomonas biazotea</name>
    <dbReference type="NCBI Taxonomy" id="1709"/>
    <lineage>
        <taxon>Bacteria</taxon>
        <taxon>Bacillati</taxon>
        <taxon>Actinomycetota</taxon>
        <taxon>Actinomycetes</taxon>
        <taxon>Micrococcales</taxon>
        <taxon>Cellulomonadaceae</taxon>
        <taxon>Cellulomonas</taxon>
    </lineage>
</organism>
<dbReference type="EMBL" id="BIMR01000156">
    <property type="protein sequence ID" value="GCE76984.1"/>
    <property type="molecule type" value="Genomic_DNA"/>
</dbReference>
<sequence length="188" mass="18904">MLSGCTTPDSTATPTSAVSTNADGLTYGSAMGASGRDTEPDLIQVETEDGTVGYVRKDDLYAGEPANPTEAVAQQEERDRAALDAAYAVVADELGVTPDAAAVDLAAGTAALQALREARATGALTAHASTLLDDLVALGAPTVARDPGADDADVAVRVIDAADASGVRLVPVYESDGRTVIGEFPVGG</sequence>
<keyword evidence="3" id="KW-1185">Reference proteome</keyword>
<name>A0A402DS90_9CELL</name>
<feature type="region of interest" description="Disordered" evidence="1">
    <location>
        <begin position="1"/>
        <end position="40"/>
    </location>
</feature>
<evidence type="ECO:0000313" key="3">
    <source>
        <dbReference type="Proteomes" id="UP000289954"/>
    </source>
</evidence>
<dbReference type="AlphaFoldDB" id="A0A402DS90"/>
<feature type="compositionally biased region" description="Low complexity" evidence="1">
    <location>
        <begin position="1"/>
        <end position="20"/>
    </location>
</feature>
<comment type="caution">
    <text evidence="2">The sequence shown here is derived from an EMBL/GenBank/DDBJ whole genome shotgun (WGS) entry which is preliminary data.</text>
</comment>